<proteinExistence type="predicted"/>
<dbReference type="Gene3D" id="2.102.10.10">
    <property type="entry name" value="Rieske [2Fe-2S] iron-sulphur domain"/>
    <property type="match status" value="1"/>
</dbReference>
<keyword evidence="6" id="KW-0560">Oxidoreductase</keyword>
<reference evidence="13" key="1">
    <citation type="journal article" date="2019" name="Int. J. Syst. Evol. Microbiol.">
        <title>The Global Catalogue of Microorganisms (GCM) 10K type strain sequencing project: providing services to taxonomists for standard genome sequencing and annotation.</title>
        <authorList>
            <consortium name="The Broad Institute Genomics Platform"/>
            <consortium name="The Broad Institute Genome Sequencing Center for Infectious Disease"/>
            <person name="Wu L."/>
            <person name="Ma J."/>
        </authorList>
    </citation>
    <scope>NUCLEOTIDE SEQUENCE [LARGE SCALE GENOMIC DNA]</scope>
    <source>
        <strain evidence="13">CGMCC 4.1437</strain>
    </source>
</reference>
<evidence type="ECO:0000256" key="9">
    <source>
        <dbReference type="ARBA" id="ARBA00023136"/>
    </source>
</evidence>
<keyword evidence="4" id="KW-0479">Metal-binding</keyword>
<dbReference type="EMBL" id="JBHSOF010000094">
    <property type="protein sequence ID" value="MFC5668359.1"/>
    <property type="molecule type" value="Genomic_DNA"/>
</dbReference>
<evidence type="ECO:0000256" key="1">
    <source>
        <dbReference type="ARBA" id="ARBA00004370"/>
    </source>
</evidence>
<dbReference type="InterPro" id="IPR050584">
    <property type="entry name" value="Cholesterol_7-desaturase"/>
</dbReference>
<evidence type="ECO:0000313" key="13">
    <source>
        <dbReference type="Proteomes" id="UP001595975"/>
    </source>
</evidence>
<evidence type="ECO:0000256" key="2">
    <source>
        <dbReference type="ARBA" id="ARBA00022692"/>
    </source>
</evidence>
<dbReference type="Pfam" id="PF09990">
    <property type="entry name" value="DUF2231"/>
    <property type="match status" value="1"/>
</dbReference>
<dbReference type="InterPro" id="IPR017941">
    <property type="entry name" value="Rieske_2Fe-2S"/>
</dbReference>
<dbReference type="RefSeq" id="WP_380229997.1">
    <property type="nucleotide sequence ID" value="NZ_JBHSOF010000094.1"/>
</dbReference>
<keyword evidence="5 10" id="KW-1133">Transmembrane helix</keyword>
<evidence type="ECO:0000256" key="8">
    <source>
        <dbReference type="ARBA" id="ARBA00023014"/>
    </source>
</evidence>
<feature type="domain" description="Rieske" evidence="11">
    <location>
        <begin position="197"/>
        <end position="293"/>
    </location>
</feature>
<keyword evidence="13" id="KW-1185">Reference proteome</keyword>
<dbReference type="Pfam" id="PF00355">
    <property type="entry name" value="Rieske"/>
    <property type="match status" value="1"/>
</dbReference>
<organism evidence="12 13">
    <name type="scientific">Kitasatospora misakiensis</name>
    <dbReference type="NCBI Taxonomy" id="67330"/>
    <lineage>
        <taxon>Bacteria</taxon>
        <taxon>Bacillati</taxon>
        <taxon>Actinomycetota</taxon>
        <taxon>Actinomycetes</taxon>
        <taxon>Kitasatosporales</taxon>
        <taxon>Streptomycetaceae</taxon>
        <taxon>Kitasatospora</taxon>
    </lineage>
</organism>
<dbReference type="PROSITE" id="PS51296">
    <property type="entry name" value="RIESKE"/>
    <property type="match status" value="1"/>
</dbReference>
<sequence>MNTSPYDLPQARPWSRRLRRALDAPADWRFLDRPARPLADALNGLPLGPSRDLLHGVWLGHPLHPALVQLPLGCWISAELLDSLPGGRRAAGVLIAAGLVTAGPATAAGWVDWARLDPPRRRTGLVHAAANTTGVLLFAASLLARCRCRPVRGRLLGLAGLTAVSVGGVLGGHLAYHQGAGPNRAAAVHRVAPPEWIGVGPVENFPPGEPVRRTVDGLAVVVVHGGEDDWHVLADRCAHLSGPLSEGTLVDGCLRCPWHGSEFRLRDGEVVRGPATAPQPVLQARVLSGHLEIRLPGAG</sequence>
<dbReference type="Proteomes" id="UP001595975">
    <property type="component" value="Unassembled WGS sequence"/>
</dbReference>
<evidence type="ECO:0000313" key="12">
    <source>
        <dbReference type="EMBL" id="MFC5668359.1"/>
    </source>
</evidence>
<dbReference type="CDD" id="cd03467">
    <property type="entry name" value="Rieske"/>
    <property type="match status" value="1"/>
</dbReference>
<gene>
    <name evidence="12" type="ORF">ACFP3U_36040</name>
</gene>
<dbReference type="PANTHER" id="PTHR21266:SF32">
    <property type="entry name" value="CHOLESTEROL 7-DESATURASE NVD"/>
    <property type="match status" value="1"/>
</dbReference>
<comment type="subcellular location">
    <subcellularLocation>
        <location evidence="1">Membrane</location>
    </subcellularLocation>
</comment>
<keyword evidence="9 10" id="KW-0472">Membrane</keyword>
<name>A0ABW0XGX3_9ACTN</name>
<evidence type="ECO:0000256" key="10">
    <source>
        <dbReference type="SAM" id="Phobius"/>
    </source>
</evidence>
<accession>A0ABW0XGX3</accession>
<dbReference type="InterPro" id="IPR036922">
    <property type="entry name" value="Rieske_2Fe-2S_sf"/>
</dbReference>
<evidence type="ECO:0000256" key="6">
    <source>
        <dbReference type="ARBA" id="ARBA00023002"/>
    </source>
</evidence>
<keyword evidence="7" id="KW-0408">Iron</keyword>
<keyword evidence="3" id="KW-0001">2Fe-2S</keyword>
<evidence type="ECO:0000256" key="3">
    <source>
        <dbReference type="ARBA" id="ARBA00022714"/>
    </source>
</evidence>
<protein>
    <submittedName>
        <fullName evidence="12">Rieske 2Fe-2S domain-containing protein</fullName>
    </submittedName>
</protein>
<dbReference type="PANTHER" id="PTHR21266">
    <property type="entry name" value="IRON-SULFUR DOMAIN CONTAINING PROTEIN"/>
    <property type="match status" value="1"/>
</dbReference>
<keyword evidence="2 10" id="KW-0812">Transmembrane</keyword>
<evidence type="ECO:0000256" key="5">
    <source>
        <dbReference type="ARBA" id="ARBA00022989"/>
    </source>
</evidence>
<feature type="transmembrane region" description="Helical" evidence="10">
    <location>
        <begin position="90"/>
        <end position="111"/>
    </location>
</feature>
<evidence type="ECO:0000256" key="7">
    <source>
        <dbReference type="ARBA" id="ARBA00023004"/>
    </source>
</evidence>
<evidence type="ECO:0000259" key="11">
    <source>
        <dbReference type="PROSITE" id="PS51296"/>
    </source>
</evidence>
<dbReference type="SUPFAM" id="SSF50022">
    <property type="entry name" value="ISP domain"/>
    <property type="match status" value="1"/>
</dbReference>
<feature type="transmembrane region" description="Helical" evidence="10">
    <location>
        <begin position="123"/>
        <end position="143"/>
    </location>
</feature>
<feature type="transmembrane region" description="Helical" evidence="10">
    <location>
        <begin position="155"/>
        <end position="176"/>
    </location>
</feature>
<dbReference type="InterPro" id="IPR019251">
    <property type="entry name" value="DUF2231_TM"/>
</dbReference>
<comment type="caution">
    <text evidence="12">The sequence shown here is derived from an EMBL/GenBank/DDBJ whole genome shotgun (WGS) entry which is preliminary data.</text>
</comment>
<evidence type="ECO:0000256" key="4">
    <source>
        <dbReference type="ARBA" id="ARBA00022723"/>
    </source>
</evidence>
<keyword evidence="8" id="KW-0411">Iron-sulfur</keyword>